<keyword evidence="2" id="KW-1185">Reference proteome</keyword>
<evidence type="ECO:0000313" key="2">
    <source>
        <dbReference type="Proteomes" id="UP000287033"/>
    </source>
</evidence>
<sequence>MPGCVTPVTERSDIVAQFPWDSACDRQSHARDPLG</sequence>
<proteinExistence type="predicted"/>
<name>A0A401U0T0_CHIPU</name>
<accession>A0A401U0T0</accession>
<dbReference type="EMBL" id="BEZZ01246814">
    <property type="protein sequence ID" value="GCC48504.1"/>
    <property type="molecule type" value="Genomic_DNA"/>
</dbReference>
<dbReference type="AlphaFoldDB" id="A0A401U0T0"/>
<dbReference type="Proteomes" id="UP000287033">
    <property type="component" value="Unassembled WGS sequence"/>
</dbReference>
<organism evidence="1 2">
    <name type="scientific">Chiloscyllium punctatum</name>
    <name type="common">Brownbanded bambooshark</name>
    <name type="synonym">Hemiscyllium punctatum</name>
    <dbReference type="NCBI Taxonomy" id="137246"/>
    <lineage>
        <taxon>Eukaryota</taxon>
        <taxon>Metazoa</taxon>
        <taxon>Chordata</taxon>
        <taxon>Craniata</taxon>
        <taxon>Vertebrata</taxon>
        <taxon>Chondrichthyes</taxon>
        <taxon>Elasmobranchii</taxon>
        <taxon>Galeomorphii</taxon>
        <taxon>Galeoidea</taxon>
        <taxon>Orectolobiformes</taxon>
        <taxon>Hemiscylliidae</taxon>
        <taxon>Chiloscyllium</taxon>
    </lineage>
</organism>
<gene>
    <name evidence="1" type="ORF">chiPu_0032827</name>
</gene>
<protein>
    <submittedName>
        <fullName evidence="1">Uncharacterized protein</fullName>
    </submittedName>
</protein>
<evidence type="ECO:0000313" key="1">
    <source>
        <dbReference type="EMBL" id="GCC48504.1"/>
    </source>
</evidence>
<reference evidence="1 2" key="1">
    <citation type="journal article" date="2018" name="Nat. Ecol. Evol.">
        <title>Shark genomes provide insights into elasmobranch evolution and the origin of vertebrates.</title>
        <authorList>
            <person name="Hara Y"/>
            <person name="Yamaguchi K"/>
            <person name="Onimaru K"/>
            <person name="Kadota M"/>
            <person name="Koyanagi M"/>
            <person name="Keeley SD"/>
            <person name="Tatsumi K"/>
            <person name="Tanaka K"/>
            <person name="Motone F"/>
            <person name="Kageyama Y"/>
            <person name="Nozu R"/>
            <person name="Adachi N"/>
            <person name="Nishimura O"/>
            <person name="Nakagawa R"/>
            <person name="Tanegashima C"/>
            <person name="Kiyatake I"/>
            <person name="Matsumoto R"/>
            <person name="Murakumo K"/>
            <person name="Nishida K"/>
            <person name="Terakita A"/>
            <person name="Kuratani S"/>
            <person name="Sato K"/>
            <person name="Hyodo S Kuraku.S."/>
        </authorList>
    </citation>
    <scope>NUCLEOTIDE SEQUENCE [LARGE SCALE GENOMIC DNA]</scope>
</reference>
<feature type="non-terminal residue" evidence="1">
    <location>
        <position position="35"/>
    </location>
</feature>
<comment type="caution">
    <text evidence="1">The sequence shown here is derived from an EMBL/GenBank/DDBJ whole genome shotgun (WGS) entry which is preliminary data.</text>
</comment>